<dbReference type="EMBL" id="FTOP01000005">
    <property type="protein sequence ID" value="SIS80387.1"/>
    <property type="molecule type" value="Genomic_DNA"/>
</dbReference>
<reference evidence="2" key="1">
    <citation type="submission" date="2017-01" db="EMBL/GenBank/DDBJ databases">
        <authorList>
            <person name="Varghese N."/>
            <person name="Submissions S."/>
        </authorList>
    </citation>
    <scope>NUCLEOTIDE SEQUENCE [LARGE SCALE GENOMIC DNA]</scope>
    <source>
        <strain evidence="2">DSM 46698</strain>
    </source>
</reference>
<dbReference type="RefSeq" id="WP_076500019.1">
    <property type="nucleotide sequence ID" value="NZ_FTOP01000005.1"/>
</dbReference>
<evidence type="ECO:0000313" key="1">
    <source>
        <dbReference type="EMBL" id="SIS80387.1"/>
    </source>
</evidence>
<name>A0A1N7M2S7_9BACT</name>
<protein>
    <submittedName>
        <fullName evidence="1">Uncharacterized protein</fullName>
    </submittedName>
</protein>
<dbReference type="Proteomes" id="UP000186026">
    <property type="component" value="Unassembled WGS sequence"/>
</dbReference>
<gene>
    <name evidence="1" type="ORF">SAMN05421761_10542</name>
</gene>
<sequence>MKKIIIGFGLILGAIIFVDSPSLVYANDQDDSLEEGGGNSGCKTGQVNDATCRSGYPACGFIMSSEQVKDCNYSRSIGA</sequence>
<accession>A0A1N7M2S7</accession>
<evidence type="ECO:0000313" key="2">
    <source>
        <dbReference type="Proteomes" id="UP000186026"/>
    </source>
</evidence>
<dbReference type="AlphaFoldDB" id="A0A1N7M2S7"/>
<keyword evidence="2" id="KW-1185">Reference proteome</keyword>
<organism evidence="1 2">
    <name type="scientific">Belliella pelovolcani</name>
    <dbReference type="NCBI Taxonomy" id="529505"/>
    <lineage>
        <taxon>Bacteria</taxon>
        <taxon>Pseudomonadati</taxon>
        <taxon>Bacteroidota</taxon>
        <taxon>Cytophagia</taxon>
        <taxon>Cytophagales</taxon>
        <taxon>Cyclobacteriaceae</taxon>
        <taxon>Belliella</taxon>
    </lineage>
</organism>
<dbReference type="STRING" id="529505.SAMN05421761_10542"/>
<proteinExistence type="predicted"/>